<dbReference type="Proteomes" id="UP001604277">
    <property type="component" value="Unassembled WGS sequence"/>
</dbReference>
<protein>
    <submittedName>
        <fullName evidence="2">Protein TOC75-3</fullName>
    </submittedName>
</protein>
<dbReference type="Pfam" id="PF25282">
    <property type="entry name" value="POTRA1_3_Toc75"/>
    <property type="match status" value="1"/>
</dbReference>
<evidence type="ECO:0000313" key="3">
    <source>
        <dbReference type="Proteomes" id="UP001604277"/>
    </source>
</evidence>
<feature type="domain" description="Toc75-like POTRA" evidence="1">
    <location>
        <begin position="48"/>
        <end position="135"/>
    </location>
</feature>
<evidence type="ECO:0000313" key="2">
    <source>
        <dbReference type="EMBL" id="KAL2509230.1"/>
    </source>
</evidence>
<dbReference type="PANTHER" id="PTHR12815:SF42">
    <property type="entry name" value="BACTERIAL SURFACE ANTIGEN (D15) DOMAIN-CONTAINING PROTEIN"/>
    <property type="match status" value="1"/>
</dbReference>
<dbReference type="InterPro" id="IPR039910">
    <property type="entry name" value="D15-like"/>
</dbReference>
<name>A0ABD1T968_9LAMI</name>
<dbReference type="EMBL" id="JBFOLJ010000009">
    <property type="protein sequence ID" value="KAL2509230.1"/>
    <property type="molecule type" value="Genomic_DNA"/>
</dbReference>
<reference evidence="3" key="1">
    <citation type="submission" date="2024-07" db="EMBL/GenBank/DDBJ databases">
        <title>Two chromosome-level genome assemblies of Korean endemic species Abeliophyllum distichum and Forsythia ovata (Oleaceae).</title>
        <authorList>
            <person name="Jang H."/>
        </authorList>
    </citation>
    <scope>NUCLEOTIDE SEQUENCE [LARGE SCALE GENOMIC DNA]</scope>
</reference>
<evidence type="ECO:0000259" key="1">
    <source>
        <dbReference type="Pfam" id="PF25282"/>
    </source>
</evidence>
<organism evidence="2 3">
    <name type="scientific">Forsythia ovata</name>
    <dbReference type="NCBI Taxonomy" id="205694"/>
    <lineage>
        <taxon>Eukaryota</taxon>
        <taxon>Viridiplantae</taxon>
        <taxon>Streptophyta</taxon>
        <taxon>Embryophyta</taxon>
        <taxon>Tracheophyta</taxon>
        <taxon>Spermatophyta</taxon>
        <taxon>Magnoliopsida</taxon>
        <taxon>eudicotyledons</taxon>
        <taxon>Gunneridae</taxon>
        <taxon>Pentapetalae</taxon>
        <taxon>asterids</taxon>
        <taxon>lamiids</taxon>
        <taxon>Lamiales</taxon>
        <taxon>Oleaceae</taxon>
        <taxon>Forsythieae</taxon>
        <taxon>Forsythia</taxon>
    </lineage>
</organism>
<proteinExistence type="predicted"/>
<dbReference type="Gene3D" id="3.10.20.310">
    <property type="entry name" value="membrane protein fhac"/>
    <property type="match status" value="1"/>
</dbReference>
<sequence length="152" mass="16940">MDPGGGGKENGRQGGDFWSRIFSSAAIAKDDEPQQEWDNHGLLDNIFVVHLNKLSGFKKYKVSDILFLGRRRGSSVGTEDSSFEMVSLRPSGIYIKAQLQKELETLATCGMFEKVNLKTKTNPDGTINITIPFQESTWQSTNRFMCINAGLM</sequence>
<dbReference type="InterPro" id="IPR057354">
    <property type="entry name" value="POTRA1_3_Toc75"/>
</dbReference>
<keyword evidence="3" id="KW-1185">Reference proteome</keyword>
<dbReference type="PANTHER" id="PTHR12815">
    <property type="entry name" value="SORTING AND ASSEMBLY MACHINERY SAMM50 PROTEIN FAMILY MEMBER"/>
    <property type="match status" value="1"/>
</dbReference>
<accession>A0ABD1T968</accession>
<comment type="caution">
    <text evidence="2">The sequence shown here is derived from an EMBL/GenBank/DDBJ whole genome shotgun (WGS) entry which is preliminary data.</text>
</comment>
<dbReference type="AlphaFoldDB" id="A0ABD1T968"/>
<gene>
    <name evidence="2" type="ORF">Fot_32877</name>
</gene>